<proteinExistence type="predicted"/>
<feature type="domain" description="Cupin type-2" evidence="1">
    <location>
        <begin position="47"/>
        <end position="112"/>
    </location>
</feature>
<protein>
    <submittedName>
        <fullName evidence="2">Cupin domain protein</fullName>
    </submittedName>
</protein>
<dbReference type="InterPro" id="IPR014710">
    <property type="entry name" value="RmlC-like_jellyroll"/>
</dbReference>
<accession>A0A136Q5S7</accession>
<dbReference type="SUPFAM" id="SSF51182">
    <property type="entry name" value="RmlC-like cupins"/>
    <property type="match status" value="1"/>
</dbReference>
<dbReference type="Gene3D" id="2.60.120.10">
    <property type="entry name" value="Jelly Rolls"/>
    <property type="match status" value="1"/>
</dbReference>
<reference evidence="2 3" key="1">
    <citation type="submission" date="2016-02" db="EMBL/GenBank/DDBJ databases">
        <authorList>
            <person name="Wen L."/>
            <person name="He K."/>
            <person name="Yang H."/>
        </authorList>
    </citation>
    <scope>NUCLEOTIDE SEQUENCE [LARGE SCALE GENOMIC DNA]</scope>
    <source>
        <strain evidence="2 3">DSM 22607</strain>
    </source>
</reference>
<evidence type="ECO:0000259" key="1">
    <source>
        <dbReference type="Pfam" id="PF07883"/>
    </source>
</evidence>
<sequence length="115" mass="12896">MMIKRDAQIDREPEYNPCGGEGTFTLTNLVKDHELSTIVKMVAVDAPVASYAKYHQHQGDNELYYILSGKAEYTDNDGSTVILEPGDVSVTYDGEWHGIKQYGDDPLKFLALIIR</sequence>
<name>A0A136Q5S7_9FIRM</name>
<dbReference type="STRING" id="626937.HMPREF3293_01107"/>
<dbReference type="EMBL" id="LSZW01000050">
    <property type="protein sequence ID" value="KXK66035.1"/>
    <property type="molecule type" value="Genomic_DNA"/>
</dbReference>
<evidence type="ECO:0000313" key="3">
    <source>
        <dbReference type="Proteomes" id="UP000070366"/>
    </source>
</evidence>
<dbReference type="Pfam" id="PF07883">
    <property type="entry name" value="Cupin_2"/>
    <property type="match status" value="1"/>
</dbReference>
<organism evidence="2 3">
    <name type="scientific">Christensenella minuta</name>
    <dbReference type="NCBI Taxonomy" id="626937"/>
    <lineage>
        <taxon>Bacteria</taxon>
        <taxon>Bacillati</taxon>
        <taxon>Bacillota</taxon>
        <taxon>Clostridia</taxon>
        <taxon>Christensenellales</taxon>
        <taxon>Christensenellaceae</taxon>
        <taxon>Christensenella</taxon>
    </lineage>
</organism>
<dbReference type="Proteomes" id="UP000070366">
    <property type="component" value="Unassembled WGS sequence"/>
</dbReference>
<comment type="caution">
    <text evidence="2">The sequence shown here is derived from an EMBL/GenBank/DDBJ whole genome shotgun (WGS) entry which is preliminary data.</text>
</comment>
<keyword evidence="3" id="KW-1185">Reference proteome</keyword>
<dbReference type="RefSeq" id="WP_242862004.1">
    <property type="nucleotide sequence ID" value="NZ_CABMOF010000002.1"/>
</dbReference>
<dbReference type="InterPro" id="IPR011051">
    <property type="entry name" value="RmlC_Cupin_sf"/>
</dbReference>
<dbReference type="InterPro" id="IPR013096">
    <property type="entry name" value="Cupin_2"/>
</dbReference>
<gene>
    <name evidence="2" type="ORF">HMPREF3293_01107</name>
</gene>
<evidence type="ECO:0000313" key="2">
    <source>
        <dbReference type="EMBL" id="KXK66035.1"/>
    </source>
</evidence>
<dbReference type="AlphaFoldDB" id="A0A136Q5S7"/>